<name>A0A0F9NHJ6_9ZZZZ</name>
<dbReference type="GO" id="GO:0043139">
    <property type="term" value="F:5'-3' DNA helicase activity"/>
    <property type="evidence" value="ECO:0007669"/>
    <property type="project" value="UniProtKB-EC"/>
</dbReference>
<dbReference type="PROSITE" id="PS51193">
    <property type="entry name" value="HELICASE_ATP_BIND_2"/>
    <property type="match status" value="1"/>
</dbReference>
<sequence>MTSKPGTDALTPSLIERAKKREVFEGGTKDCYVVIGNGTLGDSYPNYLVQITPDANLCDCLSLNRTGGHYRKTCSHITGALLFQQEHGPWGSNPREDHVPPIGKEDNRVEVEDSEGESVRGNVETTPDESSTTNKHSERMEELIDASEKEIVDALGIRATSTSARKPVTSFIDDFPLWDLDDTDLWDEIEASPPLPRAVRVSADDPPLPEKFSEYRDSQWDAIMEIEQALEDGYRVVFVSAPTGSGKTLIAESIRRFRGTRALYTCTTKVLQKQILEEFEYAKVIKGRSNYRTLDNPNDPELSALDCTKKKAILPACQKCPGWQEGDSWKGTVDLADPTDAFETFHCSWCHPFFECPYEIAKREAIIARLAVLNTAYFLAETNYVNNSRFKGKEMVLIDEADMLEAELMRFIEVNITARDRKMLGIGLPEKKSVSESWVNWIVDEVIPAIKNKRSGVDLSPDLFGTPDVKEIRRGKKLDQLIRKVKMLIQEEEDPETGEMIQTLNDDWVYTGYEKDWQGEYPPDEKVQVTFKPIHVKNYAQKFLWSRGKQFILLSATFVSPAMEAEFLGLESDEWTVVEIPSTFPILQRPIIPRMVTNVITKNMDEAVPLLIEELAKIMDEHPDERILVHSVSYKLTKDLFFELRKLGYADRLSAYFHASERDQALDKYLRSPDGVLIAPSFDRGVDLPADDCRVVVVAKIPYLSLGDKQVKTRLYGTGREGKTWYAVQAIRSLIQMTGRGMRSADDSCRTYVLDKQFMTLYNKNRRLFPKWWAEAIVWDLNDPKWRGMA</sequence>
<feature type="region of interest" description="Disordered" evidence="7">
    <location>
        <begin position="87"/>
        <end position="138"/>
    </location>
</feature>
<gene>
    <name evidence="10" type="ORF">LCGC14_0965730</name>
</gene>
<dbReference type="SMART" id="SM00487">
    <property type="entry name" value="DEXDc"/>
    <property type="match status" value="1"/>
</dbReference>
<evidence type="ECO:0000256" key="7">
    <source>
        <dbReference type="SAM" id="MobiDB-lite"/>
    </source>
</evidence>
<dbReference type="InterPro" id="IPR007527">
    <property type="entry name" value="Znf_SWIM"/>
</dbReference>
<evidence type="ECO:0000256" key="6">
    <source>
        <dbReference type="ARBA" id="ARBA00048954"/>
    </source>
</evidence>
<feature type="domain" description="SWIM-type" evidence="8">
    <location>
        <begin position="47"/>
        <end position="85"/>
    </location>
</feature>
<evidence type="ECO:0000256" key="1">
    <source>
        <dbReference type="ARBA" id="ARBA00001966"/>
    </source>
</evidence>
<dbReference type="InterPro" id="IPR027417">
    <property type="entry name" value="P-loop_NTPase"/>
</dbReference>
<dbReference type="PROSITE" id="PS50966">
    <property type="entry name" value="ZF_SWIM"/>
    <property type="match status" value="1"/>
</dbReference>
<dbReference type="InterPro" id="IPR011545">
    <property type="entry name" value="DEAD/DEAH_box_helicase_dom"/>
</dbReference>
<feature type="compositionally biased region" description="Basic and acidic residues" evidence="7">
    <location>
        <begin position="94"/>
        <end position="111"/>
    </location>
</feature>
<feature type="domain" description="Helicase ATP-binding" evidence="9">
    <location>
        <begin position="205"/>
        <end position="485"/>
    </location>
</feature>
<dbReference type="EC" id="5.6.2.3" evidence="5"/>
<dbReference type="GO" id="GO:0005524">
    <property type="term" value="F:ATP binding"/>
    <property type="evidence" value="ECO:0007669"/>
    <property type="project" value="UniProtKB-KW"/>
</dbReference>
<dbReference type="Pfam" id="PF00270">
    <property type="entry name" value="DEAD"/>
    <property type="match status" value="1"/>
</dbReference>
<keyword evidence="4" id="KW-0067">ATP-binding</keyword>
<comment type="catalytic activity">
    <reaction evidence="6">
        <text>ATP + H2O = ADP + phosphate + H(+)</text>
        <dbReference type="Rhea" id="RHEA:13065"/>
        <dbReference type="ChEBI" id="CHEBI:15377"/>
        <dbReference type="ChEBI" id="CHEBI:15378"/>
        <dbReference type="ChEBI" id="CHEBI:30616"/>
        <dbReference type="ChEBI" id="CHEBI:43474"/>
        <dbReference type="ChEBI" id="CHEBI:456216"/>
        <dbReference type="EC" id="5.6.2.3"/>
    </reaction>
</comment>
<organism evidence="10">
    <name type="scientific">marine sediment metagenome</name>
    <dbReference type="NCBI Taxonomy" id="412755"/>
    <lineage>
        <taxon>unclassified sequences</taxon>
        <taxon>metagenomes</taxon>
        <taxon>ecological metagenomes</taxon>
    </lineage>
</organism>
<accession>A0A0F9NHJ6</accession>
<evidence type="ECO:0000259" key="9">
    <source>
        <dbReference type="PROSITE" id="PS51193"/>
    </source>
</evidence>
<dbReference type="Pfam" id="PF13307">
    <property type="entry name" value="Helicase_C_2"/>
    <property type="match status" value="1"/>
</dbReference>
<dbReference type="EMBL" id="LAZR01003519">
    <property type="protein sequence ID" value="KKN17444.1"/>
    <property type="molecule type" value="Genomic_DNA"/>
</dbReference>
<dbReference type="GO" id="GO:0003676">
    <property type="term" value="F:nucleic acid binding"/>
    <property type="evidence" value="ECO:0007669"/>
    <property type="project" value="InterPro"/>
</dbReference>
<dbReference type="InterPro" id="IPR014001">
    <property type="entry name" value="Helicase_ATP-bd"/>
</dbReference>
<dbReference type="PANTHER" id="PTHR11472:SF34">
    <property type="entry name" value="REGULATOR OF TELOMERE ELONGATION HELICASE 1"/>
    <property type="match status" value="1"/>
</dbReference>
<feature type="compositionally biased region" description="Polar residues" evidence="7">
    <location>
        <begin position="123"/>
        <end position="134"/>
    </location>
</feature>
<dbReference type="SUPFAM" id="SSF52540">
    <property type="entry name" value="P-loop containing nucleoside triphosphate hydrolases"/>
    <property type="match status" value="1"/>
</dbReference>
<evidence type="ECO:0000256" key="4">
    <source>
        <dbReference type="ARBA" id="ARBA00022840"/>
    </source>
</evidence>
<dbReference type="InterPro" id="IPR014013">
    <property type="entry name" value="Helic_SF1/SF2_ATP-bd_DinG/Rad3"/>
</dbReference>
<comment type="cofactor">
    <cofactor evidence="1">
        <name>[4Fe-4S] cluster</name>
        <dbReference type="ChEBI" id="CHEBI:49883"/>
    </cofactor>
</comment>
<dbReference type="GO" id="GO:0016818">
    <property type="term" value="F:hydrolase activity, acting on acid anhydrides, in phosphorus-containing anhydrides"/>
    <property type="evidence" value="ECO:0007669"/>
    <property type="project" value="InterPro"/>
</dbReference>
<proteinExistence type="predicted"/>
<dbReference type="GO" id="GO:0006139">
    <property type="term" value="P:nucleobase-containing compound metabolic process"/>
    <property type="evidence" value="ECO:0007669"/>
    <property type="project" value="InterPro"/>
</dbReference>
<evidence type="ECO:0000259" key="8">
    <source>
        <dbReference type="PROSITE" id="PS50966"/>
    </source>
</evidence>
<dbReference type="InterPro" id="IPR045028">
    <property type="entry name" value="DinG/Rad3-like"/>
</dbReference>
<evidence type="ECO:0000256" key="5">
    <source>
        <dbReference type="ARBA" id="ARBA00044969"/>
    </source>
</evidence>
<dbReference type="Gene3D" id="3.40.50.300">
    <property type="entry name" value="P-loop containing nucleotide triphosphate hydrolases"/>
    <property type="match status" value="2"/>
</dbReference>
<dbReference type="PANTHER" id="PTHR11472">
    <property type="entry name" value="DNA REPAIR DEAD HELICASE RAD3/XP-D SUBFAMILY MEMBER"/>
    <property type="match status" value="1"/>
</dbReference>
<comment type="caution">
    <text evidence="10">The sequence shown here is derived from an EMBL/GenBank/DDBJ whole genome shotgun (WGS) entry which is preliminary data.</text>
</comment>
<reference evidence="10" key="1">
    <citation type="journal article" date="2015" name="Nature">
        <title>Complex archaea that bridge the gap between prokaryotes and eukaryotes.</title>
        <authorList>
            <person name="Spang A."/>
            <person name="Saw J.H."/>
            <person name="Jorgensen S.L."/>
            <person name="Zaremba-Niedzwiedzka K."/>
            <person name="Martijn J."/>
            <person name="Lind A.E."/>
            <person name="van Eijk R."/>
            <person name="Schleper C."/>
            <person name="Guy L."/>
            <person name="Ettema T.J."/>
        </authorList>
    </citation>
    <scope>NUCLEOTIDE SEQUENCE</scope>
</reference>
<evidence type="ECO:0000256" key="3">
    <source>
        <dbReference type="ARBA" id="ARBA00022801"/>
    </source>
</evidence>
<dbReference type="AlphaFoldDB" id="A0A0F9NHJ6"/>
<protein>
    <recommendedName>
        <fullName evidence="5">DNA 5'-3' helicase</fullName>
        <ecNumber evidence="5">5.6.2.3</ecNumber>
    </recommendedName>
</protein>
<evidence type="ECO:0000313" key="10">
    <source>
        <dbReference type="EMBL" id="KKN17444.1"/>
    </source>
</evidence>
<dbReference type="SMART" id="SM00491">
    <property type="entry name" value="HELICc2"/>
    <property type="match status" value="1"/>
</dbReference>
<dbReference type="GO" id="GO:0008270">
    <property type="term" value="F:zinc ion binding"/>
    <property type="evidence" value="ECO:0007669"/>
    <property type="project" value="InterPro"/>
</dbReference>
<keyword evidence="3" id="KW-0378">Hydrolase</keyword>
<dbReference type="InterPro" id="IPR006555">
    <property type="entry name" value="ATP-dep_Helicase_C"/>
</dbReference>
<evidence type="ECO:0000256" key="2">
    <source>
        <dbReference type="ARBA" id="ARBA00022741"/>
    </source>
</evidence>
<keyword evidence="2" id="KW-0547">Nucleotide-binding</keyword>